<evidence type="ECO:0000313" key="17">
    <source>
        <dbReference type="Proteomes" id="UP000005856"/>
    </source>
</evidence>
<evidence type="ECO:0000259" key="12">
    <source>
        <dbReference type="Pfam" id="PF00408"/>
    </source>
</evidence>
<evidence type="ECO:0000256" key="6">
    <source>
        <dbReference type="ARBA" id="ARBA00022553"/>
    </source>
</evidence>
<gene>
    <name evidence="16" type="ORF">MDG893_20354</name>
</gene>
<reference evidence="16 17" key="1">
    <citation type="submission" date="2007-06" db="EMBL/GenBank/DDBJ databases">
        <authorList>
            <person name="Green D."/>
            <person name="Ferriera S."/>
            <person name="Johnson J."/>
            <person name="Kravitz S."/>
            <person name="Beeson K."/>
            <person name="Sutton G."/>
            <person name="Rogers Y.-H."/>
            <person name="Friedman R."/>
            <person name="Frazier M."/>
            <person name="Venter J.C."/>
        </authorList>
    </citation>
    <scope>NUCLEOTIDE SEQUENCE [LARGE SCALE GENOMIC DNA]</scope>
    <source>
        <strain evidence="16 17">DG893</strain>
    </source>
</reference>
<dbReference type="Gene3D" id="3.30.310.50">
    <property type="entry name" value="Alpha-D-phosphohexomutase, C-terminal domain"/>
    <property type="match status" value="1"/>
</dbReference>
<dbReference type="InterPro" id="IPR016055">
    <property type="entry name" value="A-D-PHexomutase_a/b/a-I/II/III"/>
</dbReference>
<dbReference type="AlphaFoldDB" id="A6F0E8"/>
<keyword evidence="6" id="KW-0597">Phosphoprotein</keyword>
<dbReference type="InterPro" id="IPR005845">
    <property type="entry name" value="A-D-PHexomutase_a/b/a-II"/>
</dbReference>
<dbReference type="GO" id="GO:0004615">
    <property type="term" value="F:phosphomannomutase activity"/>
    <property type="evidence" value="ECO:0007669"/>
    <property type="project" value="UniProtKB-EC"/>
</dbReference>
<comment type="pathway">
    <text evidence="3">Nucleotide-sugar biosynthesis; GDP-alpha-D-mannose biosynthesis; alpha-D-mannose 1-phosphate from D-fructose 6-phosphate: step 2/2.</text>
</comment>
<keyword evidence="7" id="KW-0479">Metal-binding</keyword>
<evidence type="ECO:0000256" key="11">
    <source>
        <dbReference type="SAM" id="Phobius"/>
    </source>
</evidence>
<sequence>MKLGKKKNSEDAAPDAKPDRTQGKKQSKEKKTATGPRHKRLTSVAVSQAVVVVLAGVASAALLYFLLAVPAESRRYDTQAALEADAAAVRVNQQLALLQAAVEGVADQDYVRAALRGEASLSSAAANLAKVLPDIEAVYLFPYGDIPRTSSEPTLGFSGLDLARRAETGQRLFPDAFPRSGQWYLQMSTPVRNPQSRAVTGSVLVVFDAVRLQPLMTGVNSALGGEFSLVQSVNGSTRNIVSRGSGNGPTYERDLVNPDWKLRYTPASTPAPLFSGTLAVAFALAPALLAAIIVWVLLGNAQRGLRQDVTAVIQWAHKVFGGERVKPPALKWDMVASTAEVLHRLAQMVEKRVAKAGESARPKPGSRQPSPSTADEPLFQDKDVLDIDMLDGDDDVLGFGGSDGLDDTPDVEEVSLPEAEVSDTIFRAYDIRGIVGETLTADIVTVIGRAIGSEAIERGLDSLCIGYDGRHSSPDLADALARGVMATGCDVIHVGAVPTPVLYFATHELDNGSGVMVTGSHNPANYNGLKIMLGGETLSGEAIQKLLQRIRTGDFASGHGSQSSEDVRRAYLDRIVGDIAVAAPLKVVLDAGNGIAGELAPLLIEELGCEVIPLYCEVDGDFPNHHPDPGKPENLVDLIERVKAEGADIGLAFDGDGDRLGVVTNTGKIIWPDRLLMLFARDVVSRNPGADVLYDVKCSRRLAGVISEAGGRPIMWKTGHSLMKAKMKESGALLAGEMSGHIFFGERWMGFDDGLYSAARLLEILGIEDRHCDEVFEDFPEDISTPELNVAVSDETKFPLMEKLSRESDFGDGNISTIDGIRVEFTDGWGLCRASNTTPVLVLRFEAENEEALERIKAVFREQLQKAAPDLVADF</sequence>
<dbReference type="InterPro" id="IPR005844">
    <property type="entry name" value="A-D-PHexomutase_a/b/a-I"/>
</dbReference>
<keyword evidence="8" id="KW-0460">Magnesium</keyword>
<feature type="domain" description="Alpha-D-phosphohexomutase alpha/beta/alpha" evidence="13">
    <location>
        <begin position="425"/>
        <end position="555"/>
    </location>
</feature>
<feature type="domain" description="Alpha-D-phosphohexomutase C-terminal" evidence="12">
    <location>
        <begin position="787"/>
        <end position="862"/>
    </location>
</feature>
<dbReference type="SUPFAM" id="SSF53738">
    <property type="entry name" value="Phosphoglucomutase, first 3 domains"/>
    <property type="match status" value="3"/>
</dbReference>
<evidence type="ECO:0000256" key="3">
    <source>
        <dbReference type="ARBA" id="ARBA00004699"/>
    </source>
</evidence>
<dbReference type="SUPFAM" id="SSF55957">
    <property type="entry name" value="Phosphoglucomutase, C-terminal domain"/>
    <property type="match status" value="1"/>
</dbReference>
<comment type="catalytic activity">
    <reaction evidence="1">
        <text>alpha-D-mannose 1-phosphate = D-mannose 6-phosphate</text>
        <dbReference type="Rhea" id="RHEA:11140"/>
        <dbReference type="ChEBI" id="CHEBI:58409"/>
        <dbReference type="ChEBI" id="CHEBI:58735"/>
        <dbReference type="EC" id="5.4.2.8"/>
    </reaction>
</comment>
<dbReference type="PANTHER" id="PTHR43771:SF2">
    <property type="entry name" value="PHOSPHOMANNOMUTASE_PHOSPHOGLUCOMUTASE"/>
    <property type="match status" value="1"/>
</dbReference>
<dbReference type="InterPro" id="IPR036900">
    <property type="entry name" value="A-D-PHexomutase_C_sf"/>
</dbReference>
<dbReference type="Pfam" id="PF02879">
    <property type="entry name" value="PGM_PMM_II"/>
    <property type="match status" value="1"/>
</dbReference>
<evidence type="ECO:0000259" key="13">
    <source>
        <dbReference type="Pfam" id="PF02878"/>
    </source>
</evidence>
<dbReference type="PROSITE" id="PS00710">
    <property type="entry name" value="PGM_PMM"/>
    <property type="match status" value="1"/>
</dbReference>
<dbReference type="Gene3D" id="3.40.120.10">
    <property type="entry name" value="Alpha-D-Glucose-1,6-Bisphosphate, subunit A, domain 3"/>
    <property type="match status" value="3"/>
</dbReference>
<dbReference type="eggNOG" id="COG1109">
    <property type="taxonomic scope" value="Bacteria"/>
</dbReference>
<evidence type="ECO:0000256" key="9">
    <source>
        <dbReference type="ARBA" id="ARBA00023235"/>
    </source>
</evidence>
<evidence type="ECO:0000256" key="2">
    <source>
        <dbReference type="ARBA" id="ARBA00001946"/>
    </source>
</evidence>
<evidence type="ECO:0000256" key="5">
    <source>
        <dbReference type="ARBA" id="ARBA00012730"/>
    </source>
</evidence>
<accession>A6F0E8</accession>
<evidence type="ECO:0000256" key="7">
    <source>
        <dbReference type="ARBA" id="ARBA00022723"/>
    </source>
</evidence>
<dbReference type="CDD" id="cd03089">
    <property type="entry name" value="PMM_PGM"/>
    <property type="match status" value="1"/>
</dbReference>
<keyword evidence="17" id="KW-1185">Reference proteome</keyword>
<evidence type="ECO:0000259" key="15">
    <source>
        <dbReference type="Pfam" id="PF02880"/>
    </source>
</evidence>
<keyword evidence="11" id="KW-0472">Membrane</keyword>
<dbReference type="FunFam" id="3.40.120.10:FF:000021">
    <property type="entry name" value="Phosphomannomutase/phosphoglucomutase"/>
    <property type="match status" value="1"/>
</dbReference>
<dbReference type="Pfam" id="PF02878">
    <property type="entry name" value="PGM_PMM_I"/>
    <property type="match status" value="1"/>
</dbReference>
<keyword evidence="9" id="KW-0413">Isomerase</keyword>
<feature type="transmembrane region" description="Helical" evidence="11">
    <location>
        <begin position="273"/>
        <end position="298"/>
    </location>
</feature>
<dbReference type="InterPro" id="IPR016066">
    <property type="entry name" value="A-D-PHexomutase_CS"/>
</dbReference>
<proteinExistence type="inferred from homology"/>
<comment type="similarity">
    <text evidence="4">Belongs to the phosphohexose mutase family.</text>
</comment>
<feature type="region of interest" description="Disordered" evidence="10">
    <location>
        <begin position="1"/>
        <end position="39"/>
    </location>
</feature>
<feature type="transmembrane region" description="Helical" evidence="11">
    <location>
        <begin position="44"/>
        <end position="67"/>
    </location>
</feature>
<dbReference type="STRING" id="443152.MDG893_20354"/>
<comment type="cofactor">
    <cofactor evidence="2">
        <name>Mg(2+)</name>
        <dbReference type="ChEBI" id="CHEBI:18420"/>
    </cofactor>
</comment>
<dbReference type="GO" id="GO:0005975">
    <property type="term" value="P:carbohydrate metabolic process"/>
    <property type="evidence" value="ECO:0007669"/>
    <property type="project" value="InterPro"/>
</dbReference>
<dbReference type="InterPro" id="IPR005841">
    <property type="entry name" value="Alpha-D-phosphohexomutase_SF"/>
</dbReference>
<feature type="domain" description="Alpha-D-phosphohexomutase alpha/beta/alpha" evidence="14">
    <location>
        <begin position="570"/>
        <end position="667"/>
    </location>
</feature>
<dbReference type="EMBL" id="ABCP01000013">
    <property type="protein sequence ID" value="EDM47709.1"/>
    <property type="molecule type" value="Genomic_DNA"/>
</dbReference>
<name>A6F0E8_9GAMM</name>
<evidence type="ECO:0000256" key="10">
    <source>
        <dbReference type="SAM" id="MobiDB-lite"/>
    </source>
</evidence>
<dbReference type="GO" id="GO:0000287">
    <property type="term" value="F:magnesium ion binding"/>
    <property type="evidence" value="ECO:0007669"/>
    <property type="project" value="InterPro"/>
</dbReference>
<evidence type="ECO:0000259" key="14">
    <source>
        <dbReference type="Pfam" id="PF02879"/>
    </source>
</evidence>
<dbReference type="OrthoDB" id="9803322at2"/>
<dbReference type="InterPro" id="IPR005843">
    <property type="entry name" value="A-D-PHexomutase_C"/>
</dbReference>
<dbReference type="Proteomes" id="UP000005856">
    <property type="component" value="Unassembled WGS sequence"/>
</dbReference>
<dbReference type="RefSeq" id="WP_007153744.1">
    <property type="nucleotide sequence ID" value="NZ_ABCP01000013.1"/>
</dbReference>
<dbReference type="PANTHER" id="PTHR43771">
    <property type="entry name" value="PHOSPHOMANNOMUTASE"/>
    <property type="match status" value="1"/>
</dbReference>
<evidence type="ECO:0000313" key="16">
    <source>
        <dbReference type="EMBL" id="EDM47709.1"/>
    </source>
</evidence>
<evidence type="ECO:0000256" key="4">
    <source>
        <dbReference type="ARBA" id="ARBA00010231"/>
    </source>
</evidence>
<feature type="region of interest" description="Disordered" evidence="10">
    <location>
        <begin position="353"/>
        <end position="378"/>
    </location>
</feature>
<dbReference type="EC" id="5.4.2.8" evidence="5"/>
<dbReference type="InterPro" id="IPR005846">
    <property type="entry name" value="A-D-PHexomutase_a/b/a-III"/>
</dbReference>
<evidence type="ECO:0000256" key="8">
    <source>
        <dbReference type="ARBA" id="ARBA00022842"/>
    </source>
</evidence>
<comment type="caution">
    <text evidence="16">The sequence shown here is derived from an EMBL/GenBank/DDBJ whole genome shotgun (WGS) entry which is preliminary data.</text>
</comment>
<protein>
    <recommendedName>
        <fullName evidence="5">phosphomannomutase</fullName>
        <ecNumber evidence="5">5.4.2.8</ecNumber>
    </recommendedName>
</protein>
<keyword evidence="11" id="KW-0812">Transmembrane</keyword>
<feature type="domain" description="Alpha-D-phosphohexomutase alpha/beta/alpha" evidence="15">
    <location>
        <begin position="672"/>
        <end position="780"/>
    </location>
</feature>
<organism evidence="16 17">
    <name type="scientific">Marinobacter algicola DG893</name>
    <dbReference type="NCBI Taxonomy" id="443152"/>
    <lineage>
        <taxon>Bacteria</taxon>
        <taxon>Pseudomonadati</taxon>
        <taxon>Pseudomonadota</taxon>
        <taxon>Gammaproteobacteria</taxon>
        <taxon>Pseudomonadales</taxon>
        <taxon>Marinobacteraceae</taxon>
        <taxon>Marinobacter</taxon>
    </lineage>
</organism>
<evidence type="ECO:0000256" key="1">
    <source>
        <dbReference type="ARBA" id="ARBA00000586"/>
    </source>
</evidence>
<dbReference type="PRINTS" id="PR00509">
    <property type="entry name" value="PGMPMM"/>
</dbReference>
<dbReference type="Pfam" id="PF00408">
    <property type="entry name" value="PGM_PMM_IV"/>
    <property type="match status" value="1"/>
</dbReference>
<feature type="compositionally biased region" description="Basic and acidic residues" evidence="10">
    <location>
        <begin position="7"/>
        <end position="22"/>
    </location>
</feature>
<dbReference type="Pfam" id="PF02880">
    <property type="entry name" value="PGM_PMM_III"/>
    <property type="match status" value="1"/>
</dbReference>
<keyword evidence="11" id="KW-1133">Transmembrane helix</keyword>